<dbReference type="RefSeq" id="WP_120083887.1">
    <property type="nucleotide sequence ID" value="NZ_QMDW01000006.1"/>
</dbReference>
<keyword evidence="2" id="KW-1185">Reference proteome</keyword>
<dbReference type="AlphaFoldDB" id="A0A3A6Q356"/>
<gene>
    <name evidence="1" type="ORF">DP106_05295</name>
</gene>
<organism evidence="1 2">
    <name type="scientific">Halonotius pteroides</name>
    <dbReference type="NCBI Taxonomy" id="268735"/>
    <lineage>
        <taxon>Archaea</taxon>
        <taxon>Methanobacteriati</taxon>
        <taxon>Methanobacteriota</taxon>
        <taxon>Stenosarchaea group</taxon>
        <taxon>Halobacteria</taxon>
        <taxon>Halobacteriales</taxon>
        <taxon>Haloferacaceae</taxon>
        <taxon>Halonotius</taxon>
    </lineage>
</organism>
<sequence length="147" mass="16986">MGLSGVIDSTVYEGLKDVLQRQPEVRTVNYEPNSISKKFLRAQIDPSRINPPTGPEQPKLDVEWRFDTEEQYYQIHYADPNTGLSCGWYQDDDHPDLGPVHFQYTQPETRGSSHEQAYFSKTIPSEILWTAVERLFEERIPALTEDP</sequence>
<reference evidence="1 2" key="1">
    <citation type="submission" date="2018-06" db="EMBL/GenBank/DDBJ databases">
        <title>Halonotius sp. F13-13 a new haloarchaeeon isolated from a solar saltern from Isla Cristina, Huelva, Spain.</title>
        <authorList>
            <person name="Duran-Viseras A."/>
            <person name="Sanchez-Porro C."/>
            <person name="Ventosa A."/>
        </authorList>
    </citation>
    <scope>NUCLEOTIDE SEQUENCE [LARGE SCALE GENOMIC DNA]</scope>
    <source>
        <strain evidence="1 2">CECT 7525</strain>
    </source>
</reference>
<evidence type="ECO:0000313" key="2">
    <source>
        <dbReference type="Proteomes" id="UP000281564"/>
    </source>
</evidence>
<protein>
    <submittedName>
        <fullName evidence="1">Uncharacterized protein</fullName>
    </submittedName>
</protein>
<dbReference type="OrthoDB" id="165318at2157"/>
<accession>A0A3A6Q356</accession>
<evidence type="ECO:0000313" key="1">
    <source>
        <dbReference type="EMBL" id="RJX50319.1"/>
    </source>
</evidence>
<dbReference type="Proteomes" id="UP000281564">
    <property type="component" value="Unassembled WGS sequence"/>
</dbReference>
<name>A0A3A6Q356_9EURY</name>
<dbReference type="EMBL" id="QMDW01000006">
    <property type="protein sequence ID" value="RJX50319.1"/>
    <property type="molecule type" value="Genomic_DNA"/>
</dbReference>
<proteinExistence type="predicted"/>
<comment type="caution">
    <text evidence="1">The sequence shown here is derived from an EMBL/GenBank/DDBJ whole genome shotgun (WGS) entry which is preliminary data.</text>
</comment>